<evidence type="ECO:0000313" key="1">
    <source>
        <dbReference type="EMBL" id="AFN82673.1"/>
    </source>
</evidence>
<dbReference type="RefSeq" id="XP_009264170.1">
    <property type="nucleotide sequence ID" value="XM_009265895.1"/>
</dbReference>
<proteinExistence type="predicted"/>
<sequence>MSARDYRQDPFNRIRGQTMKLIMKMMAREGDRLSAAMIVKEPWVVQPNRFFDKSGLCGDPSGLFDLIPHESKVALHFTQPGEVHKASGTYFISSQTGGVRGGDVHRLYTKKGDGKSIVKEVCEALGVMVVPYKDVGESVAFSTIDSKRSVLSGEIGIKKLSENYCVIICRTKGDSREFEKFVKMLVDLTGYSSKEYLDIII</sequence>
<dbReference type="AlphaFoldDB" id="I6ZHL8"/>
<dbReference type="HOGENOM" id="CLU_1360388_0_0_1"/>
<dbReference type="KEGG" id="ero:EROM_030520"/>
<organism evidence="1 2">
    <name type="scientific">Encephalitozoon romaleae (strain SJ-2008)</name>
    <name type="common">Microsporidian parasite</name>
    <dbReference type="NCBI Taxonomy" id="1178016"/>
    <lineage>
        <taxon>Eukaryota</taxon>
        <taxon>Fungi</taxon>
        <taxon>Fungi incertae sedis</taxon>
        <taxon>Microsporidia</taxon>
        <taxon>Unikaryonidae</taxon>
        <taxon>Encephalitozoon</taxon>
    </lineage>
</organism>
<gene>
    <name evidence="1" type="ordered locus">EROM_030520</name>
</gene>
<dbReference type="EMBL" id="CP003520">
    <property type="protein sequence ID" value="AFN82673.1"/>
    <property type="molecule type" value="Genomic_DNA"/>
</dbReference>
<accession>I6ZHL8</accession>
<dbReference type="OrthoDB" id="539158at2759"/>
<evidence type="ECO:0000313" key="2">
    <source>
        <dbReference type="Proteomes" id="UP000010094"/>
    </source>
</evidence>
<name>I6ZHL8_ENCRO</name>
<dbReference type="GO" id="GO:0016301">
    <property type="term" value="F:kinase activity"/>
    <property type="evidence" value="ECO:0007669"/>
    <property type="project" value="UniProtKB-KW"/>
</dbReference>
<dbReference type="Proteomes" id="UP000010094">
    <property type="component" value="Chromosome III"/>
</dbReference>
<keyword evidence="2" id="KW-1185">Reference proteome</keyword>
<dbReference type="VEuPathDB" id="MicrosporidiaDB:EROM_030520"/>
<reference evidence="1 2" key="1">
    <citation type="journal article" date="2012" name="Proc. Natl. Acad. Sci. U.S.A.">
        <title>Gain and loss of multiple functionally related, horizontally transferred genes in the reduced genomes of two microsporidian parasites.</title>
        <authorList>
            <person name="Pombert J.-F."/>
            <person name="Selman M."/>
            <person name="Burki F."/>
            <person name="Bardell F.T."/>
            <person name="Farinelli L."/>
            <person name="Solter L.F."/>
            <person name="Whitman D.W."/>
            <person name="Weiss L.M."/>
            <person name="Corradi N."/>
            <person name="Keeling P.J."/>
        </authorList>
    </citation>
    <scope>NUCLEOTIDE SEQUENCE [LARGE SCALE GENOMIC DNA]</scope>
    <source>
        <strain evidence="1 2">SJ-2008</strain>
    </source>
</reference>
<dbReference type="GeneID" id="20520963"/>
<protein>
    <submittedName>
        <fullName evidence="1">CHK1-like Ser/Thr protein kinase</fullName>
    </submittedName>
</protein>